<protein>
    <recommendedName>
        <fullName evidence="2">Endonuclease/exonuclease/phosphatase domain-containing protein</fullName>
    </recommendedName>
</protein>
<dbReference type="Gene3D" id="3.60.10.10">
    <property type="entry name" value="Endonuclease/exonuclease/phosphatase"/>
    <property type="match status" value="1"/>
</dbReference>
<comment type="caution">
    <text evidence="3">The sequence shown here is derived from an EMBL/GenBank/DDBJ whole genome shotgun (WGS) entry which is preliminary data.</text>
</comment>
<dbReference type="EMBL" id="JACGWJ010000003">
    <property type="protein sequence ID" value="KAL0431295.1"/>
    <property type="molecule type" value="Genomic_DNA"/>
</dbReference>
<feature type="region of interest" description="Disordered" evidence="1">
    <location>
        <begin position="354"/>
        <end position="393"/>
    </location>
</feature>
<feature type="domain" description="Endonuclease/exonuclease/phosphatase" evidence="2">
    <location>
        <begin position="252"/>
        <end position="499"/>
    </location>
</feature>
<dbReference type="InterPro" id="IPR005135">
    <property type="entry name" value="Endo/exonuclease/phosphatase"/>
</dbReference>
<gene>
    <name evidence="3" type="ORF">Sradi_0755500</name>
</gene>
<reference evidence="3" key="1">
    <citation type="submission" date="2020-06" db="EMBL/GenBank/DDBJ databases">
        <authorList>
            <person name="Li T."/>
            <person name="Hu X."/>
            <person name="Zhang T."/>
            <person name="Song X."/>
            <person name="Zhang H."/>
            <person name="Dai N."/>
            <person name="Sheng W."/>
            <person name="Hou X."/>
            <person name="Wei L."/>
        </authorList>
    </citation>
    <scope>NUCLEOTIDE SEQUENCE</scope>
    <source>
        <strain evidence="3">G02</strain>
        <tissue evidence="3">Leaf</tissue>
    </source>
</reference>
<dbReference type="GO" id="GO:0003824">
    <property type="term" value="F:catalytic activity"/>
    <property type="evidence" value="ECO:0007669"/>
    <property type="project" value="InterPro"/>
</dbReference>
<accession>A0AAW2VT73</accession>
<dbReference type="PANTHER" id="PTHR33710">
    <property type="entry name" value="BNAC02G09200D PROTEIN"/>
    <property type="match status" value="1"/>
</dbReference>
<dbReference type="AlphaFoldDB" id="A0AAW2VT73"/>
<dbReference type="InterPro" id="IPR036691">
    <property type="entry name" value="Endo/exonu/phosph_ase_sf"/>
</dbReference>
<proteinExistence type="predicted"/>
<dbReference type="Pfam" id="PF03372">
    <property type="entry name" value="Exo_endo_phos"/>
    <property type="match status" value="1"/>
</dbReference>
<organism evidence="3">
    <name type="scientific">Sesamum radiatum</name>
    <name type="common">Black benniseed</name>
    <dbReference type="NCBI Taxonomy" id="300843"/>
    <lineage>
        <taxon>Eukaryota</taxon>
        <taxon>Viridiplantae</taxon>
        <taxon>Streptophyta</taxon>
        <taxon>Embryophyta</taxon>
        <taxon>Tracheophyta</taxon>
        <taxon>Spermatophyta</taxon>
        <taxon>Magnoliopsida</taxon>
        <taxon>eudicotyledons</taxon>
        <taxon>Gunneridae</taxon>
        <taxon>Pentapetalae</taxon>
        <taxon>asterids</taxon>
        <taxon>lamiids</taxon>
        <taxon>Lamiales</taxon>
        <taxon>Pedaliaceae</taxon>
        <taxon>Sesamum</taxon>
    </lineage>
</organism>
<reference evidence="3" key="2">
    <citation type="journal article" date="2024" name="Plant">
        <title>Genomic evolution and insights into agronomic trait innovations of Sesamum species.</title>
        <authorList>
            <person name="Miao H."/>
            <person name="Wang L."/>
            <person name="Qu L."/>
            <person name="Liu H."/>
            <person name="Sun Y."/>
            <person name="Le M."/>
            <person name="Wang Q."/>
            <person name="Wei S."/>
            <person name="Zheng Y."/>
            <person name="Lin W."/>
            <person name="Duan Y."/>
            <person name="Cao H."/>
            <person name="Xiong S."/>
            <person name="Wang X."/>
            <person name="Wei L."/>
            <person name="Li C."/>
            <person name="Ma Q."/>
            <person name="Ju M."/>
            <person name="Zhao R."/>
            <person name="Li G."/>
            <person name="Mu C."/>
            <person name="Tian Q."/>
            <person name="Mei H."/>
            <person name="Zhang T."/>
            <person name="Gao T."/>
            <person name="Zhang H."/>
        </authorList>
    </citation>
    <scope>NUCLEOTIDE SEQUENCE</scope>
    <source>
        <strain evidence="3">G02</strain>
    </source>
</reference>
<evidence type="ECO:0000259" key="2">
    <source>
        <dbReference type="Pfam" id="PF03372"/>
    </source>
</evidence>
<evidence type="ECO:0000256" key="1">
    <source>
        <dbReference type="SAM" id="MobiDB-lite"/>
    </source>
</evidence>
<dbReference type="SUPFAM" id="SSF56219">
    <property type="entry name" value="DNase I-like"/>
    <property type="match status" value="1"/>
</dbReference>
<dbReference type="PANTHER" id="PTHR33710:SF62">
    <property type="entry name" value="DUF4283 DOMAIN PROTEIN"/>
    <property type="match status" value="1"/>
</dbReference>
<sequence length="770" mass="87382">MDEATADLSRPSLARVCVELDLTAPRVPAIFIEVDDFTLRQSIIYENCPQYCNLCKHLGHEQANCMSKNKGDSTKIISTNKKITSINKEQEAGTEEIRHNEEETADKRKTVSFAQNTMAVAENNLENQNVRKESNLMQREDIQPVAQVLEKSSNNTPEDFRKDSPDDFNYEDPLIAALLDKDWNAERGIHHSPEPNASTNELVRKNMVKDSAPKKKNNMQKADPCPLKASRKTKILLRGESSKKNQSKGFISEMDVIAVQEASQSSEEDEKVTPVSNRYQSLQDMDIMPDAENPHILDQVNENTTEEEDFLACSFQEGQTVDTPVLEDLTILSTSPTLMQEFILKDAAAANKLKRKKSTENLKQGNKEAATGGKGKRSKGNSAPKPPKRHTRSSRRLLWEDLLTFAQTKAPWIVGGDFNTILHTHENQGGSINSLGPIEDFREMISDTGLIDAGFEGEPYTWSNKRVWRRLDRALYSKEWIDLFNSTRVSHLPRRTSDHHPLLITASRTENRVPSSFRFQHMWLKHDNFLDTVRDSWGQHTQGYGMYKLQQKIYRLKDHLKSWNRYTFGNVFSLVEQAKIVANEAEKQFDNHPTAHNLIALNRQNAALVHALSLESDFWRQKSNCKWLEAGERNTKYFHSLVKKKRLKACIHRIWDEQQEITNPLEIKASALGSLKISSVIISPHFGILCSPFNSLNSLLTLLQTFAQSPPLKKSKLWYLIWIEIALLVLMASLQPSSNLVGTSLLRISLKQSEISSVVLLCPGASLLLL</sequence>
<evidence type="ECO:0000313" key="3">
    <source>
        <dbReference type="EMBL" id="KAL0431295.1"/>
    </source>
</evidence>
<name>A0AAW2VT73_SESRA</name>